<dbReference type="InterPro" id="IPR011611">
    <property type="entry name" value="PfkB_dom"/>
</dbReference>
<dbReference type="InterPro" id="IPR029056">
    <property type="entry name" value="Ribokinase-like"/>
</dbReference>
<name>A0ABZ1CCB7_9BACT</name>
<reference evidence="5 6" key="1">
    <citation type="submission" date="2021-08" db="EMBL/GenBank/DDBJ databases">
        <authorList>
            <person name="Zhang D."/>
            <person name="Zhang A."/>
            <person name="Wang L."/>
        </authorList>
    </citation>
    <scope>NUCLEOTIDE SEQUENCE [LARGE SCALE GENOMIC DNA]</scope>
    <source>
        <strain evidence="5 6">WL0086</strain>
    </source>
</reference>
<keyword evidence="2" id="KW-0119">Carbohydrate metabolism</keyword>
<feature type="domain" description="Carbohydrate kinase PfkB" evidence="3">
    <location>
        <begin position="306"/>
        <end position="502"/>
    </location>
</feature>
<sequence length="517" mass="56772">MKVLTSADSKIIAFDDAAGHFAKLRHAGQRIVQCHGTFDLVHPGHIVHFEEARALGDILVVTLTAEKFVNKGPGRPFFDDAMRTRWLAALACVDYVVIIPFPAAVEAIEAVRPHYYCKGTEYADQANDVTGNIADDVSTVRRCGGQMRYVGSVVHSSTKLLNRHFSPYAPEVQEFCQLVAAECPPAEFRRTVESFAKLKVLVIGDIIFDKYTTVEVQGLTAKDRILSGRYVEESLQAGGSLAVLRHLREFTSQVKLIGLTGTESWLNDTLAQYLQPGEDAVVRAKSFTTVVKQRFVESKGEGKGVNKLFSINYLNKEAPAPDVQKALLSRITSEVDEADLVIVMDFGHGLMEDKVRDLVQRRANFLVVNCQTNSANHGFNVINRRYRRADAFTLDQTEIHLAAGNRDLNYGEALTDLAKTFQSRYAWLTRGATETLGRNCRKELTRCVPFERSPVDTVGAGDAFCAVASLAAVSGVPLPVATFMGQLAGAQAVKVVGNTEPINKGRFLKAGQSMLTV</sequence>
<keyword evidence="5" id="KW-0808">Transferase</keyword>
<evidence type="ECO:0000313" key="6">
    <source>
        <dbReference type="Proteomes" id="UP000738431"/>
    </source>
</evidence>
<evidence type="ECO:0000256" key="1">
    <source>
        <dbReference type="ARBA" id="ARBA00023268"/>
    </source>
</evidence>
<dbReference type="Proteomes" id="UP000738431">
    <property type="component" value="Chromosome"/>
</dbReference>
<dbReference type="NCBIfam" id="TIGR00125">
    <property type="entry name" value="cyt_tran_rel"/>
    <property type="match status" value="1"/>
</dbReference>
<protein>
    <submittedName>
        <fullName evidence="5">PfkB family carbohydrate kinase</fullName>
    </submittedName>
</protein>
<keyword evidence="6" id="KW-1185">Reference proteome</keyword>
<dbReference type="Gene3D" id="3.40.50.620">
    <property type="entry name" value="HUPs"/>
    <property type="match status" value="1"/>
</dbReference>
<dbReference type="PANTHER" id="PTHR46969:SF1">
    <property type="entry name" value="BIFUNCTIONAL PROTEIN HLDE"/>
    <property type="match status" value="1"/>
</dbReference>
<dbReference type="SUPFAM" id="SSF53613">
    <property type="entry name" value="Ribokinase-like"/>
    <property type="match status" value="1"/>
</dbReference>
<keyword evidence="1" id="KW-0511">Multifunctional enzyme</keyword>
<reference evidence="5 6" key="2">
    <citation type="submission" date="2023-12" db="EMBL/GenBank/DDBJ databases">
        <title>Description of an unclassified Opitutus bacterium of Verrucomicrobiota.</title>
        <authorList>
            <person name="Zhang D.-F."/>
        </authorList>
    </citation>
    <scope>NUCLEOTIDE SEQUENCE [LARGE SCALE GENOMIC DNA]</scope>
    <source>
        <strain evidence="5 6">WL0086</strain>
    </source>
</reference>
<evidence type="ECO:0000259" key="4">
    <source>
        <dbReference type="Pfam" id="PF01467"/>
    </source>
</evidence>
<feature type="domain" description="Cytidyltransferase-like" evidence="4">
    <location>
        <begin position="35"/>
        <end position="126"/>
    </location>
</feature>
<evidence type="ECO:0000256" key="2">
    <source>
        <dbReference type="ARBA" id="ARBA00023277"/>
    </source>
</evidence>
<dbReference type="EMBL" id="CP139781">
    <property type="protein sequence ID" value="WRQ89305.1"/>
    <property type="molecule type" value="Genomic_DNA"/>
</dbReference>
<dbReference type="SUPFAM" id="SSF52374">
    <property type="entry name" value="Nucleotidylyl transferase"/>
    <property type="match status" value="1"/>
</dbReference>
<evidence type="ECO:0000259" key="3">
    <source>
        <dbReference type="Pfam" id="PF00294"/>
    </source>
</evidence>
<accession>A0ABZ1CCB7</accession>
<organism evidence="5 6">
    <name type="scientific">Actomonas aquatica</name>
    <dbReference type="NCBI Taxonomy" id="2866162"/>
    <lineage>
        <taxon>Bacteria</taxon>
        <taxon>Pseudomonadati</taxon>
        <taxon>Verrucomicrobiota</taxon>
        <taxon>Opitutia</taxon>
        <taxon>Opitutales</taxon>
        <taxon>Opitutaceae</taxon>
        <taxon>Actomonas</taxon>
    </lineage>
</organism>
<dbReference type="Pfam" id="PF00294">
    <property type="entry name" value="PfkB"/>
    <property type="match status" value="1"/>
</dbReference>
<dbReference type="InterPro" id="IPR004821">
    <property type="entry name" value="Cyt_trans-like"/>
</dbReference>
<dbReference type="Gene3D" id="3.40.1190.20">
    <property type="match status" value="1"/>
</dbReference>
<dbReference type="Pfam" id="PF01467">
    <property type="entry name" value="CTP_transf_like"/>
    <property type="match status" value="1"/>
</dbReference>
<dbReference type="PANTHER" id="PTHR46969">
    <property type="entry name" value="BIFUNCTIONAL PROTEIN HLDE"/>
    <property type="match status" value="1"/>
</dbReference>
<dbReference type="GO" id="GO:0016301">
    <property type="term" value="F:kinase activity"/>
    <property type="evidence" value="ECO:0007669"/>
    <property type="project" value="UniProtKB-KW"/>
</dbReference>
<proteinExistence type="predicted"/>
<dbReference type="InterPro" id="IPR014729">
    <property type="entry name" value="Rossmann-like_a/b/a_fold"/>
</dbReference>
<dbReference type="RefSeq" id="WP_221030004.1">
    <property type="nucleotide sequence ID" value="NZ_CP139781.1"/>
</dbReference>
<keyword evidence="5" id="KW-0418">Kinase</keyword>
<gene>
    <name evidence="5" type="ORF">K1X11_007785</name>
</gene>
<evidence type="ECO:0000313" key="5">
    <source>
        <dbReference type="EMBL" id="WRQ89305.1"/>
    </source>
</evidence>